<dbReference type="PRINTS" id="PR00455">
    <property type="entry name" value="HTHTETR"/>
</dbReference>
<protein>
    <submittedName>
        <fullName evidence="4">TetR family transcriptional regulator</fullName>
    </submittedName>
</protein>
<reference evidence="4 5" key="1">
    <citation type="submission" date="2018-08" db="EMBL/GenBank/DDBJ databases">
        <title>Genomic Encyclopedia of Type Strains, Phase IV (KMG-IV): sequencing the most valuable type-strain genomes for metagenomic binning, comparative biology and taxonomic classification.</title>
        <authorList>
            <person name="Goeker M."/>
        </authorList>
    </citation>
    <scope>NUCLEOTIDE SEQUENCE [LARGE SCALE GENOMIC DNA]</scope>
    <source>
        <strain evidence="4 5">DSM 23923</strain>
    </source>
</reference>
<name>A0A347ZWT0_9CHLR</name>
<dbReference type="OrthoDB" id="9814200at2"/>
<evidence type="ECO:0000313" key="5">
    <source>
        <dbReference type="Proteomes" id="UP000256388"/>
    </source>
</evidence>
<dbReference type="PANTHER" id="PTHR43479">
    <property type="entry name" value="ACREF/ENVCD OPERON REPRESSOR-RELATED"/>
    <property type="match status" value="1"/>
</dbReference>
<keyword evidence="5" id="KW-1185">Reference proteome</keyword>
<dbReference type="Proteomes" id="UP000256388">
    <property type="component" value="Unassembled WGS sequence"/>
</dbReference>
<evidence type="ECO:0000259" key="3">
    <source>
        <dbReference type="PROSITE" id="PS50977"/>
    </source>
</evidence>
<proteinExistence type="predicted"/>
<dbReference type="SUPFAM" id="SSF46689">
    <property type="entry name" value="Homeodomain-like"/>
    <property type="match status" value="1"/>
</dbReference>
<organism evidence="4 5">
    <name type="scientific">Pelolinea submarina</name>
    <dbReference type="NCBI Taxonomy" id="913107"/>
    <lineage>
        <taxon>Bacteria</taxon>
        <taxon>Bacillati</taxon>
        <taxon>Chloroflexota</taxon>
        <taxon>Anaerolineae</taxon>
        <taxon>Anaerolineales</taxon>
        <taxon>Anaerolineaceae</taxon>
        <taxon>Pelolinea</taxon>
    </lineage>
</organism>
<dbReference type="GO" id="GO:0003677">
    <property type="term" value="F:DNA binding"/>
    <property type="evidence" value="ECO:0007669"/>
    <property type="project" value="UniProtKB-UniRule"/>
</dbReference>
<gene>
    <name evidence="4" type="ORF">DFR64_2908</name>
</gene>
<dbReference type="Gene3D" id="1.10.357.10">
    <property type="entry name" value="Tetracycline Repressor, domain 2"/>
    <property type="match status" value="1"/>
</dbReference>
<dbReference type="Pfam" id="PF00440">
    <property type="entry name" value="TetR_N"/>
    <property type="match status" value="1"/>
</dbReference>
<dbReference type="InterPro" id="IPR009057">
    <property type="entry name" value="Homeodomain-like_sf"/>
</dbReference>
<keyword evidence="1 2" id="KW-0238">DNA-binding</keyword>
<dbReference type="EMBL" id="QUMS01000005">
    <property type="protein sequence ID" value="REG05504.1"/>
    <property type="molecule type" value="Genomic_DNA"/>
</dbReference>
<dbReference type="PANTHER" id="PTHR43479:SF11">
    <property type="entry name" value="ACREF_ENVCD OPERON REPRESSOR-RELATED"/>
    <property type="match status" value="1"/>
</dbReference>
<feature type="DNA-binding region" description="H-T-H motif" evidence="2">
    <location>
        <begin position="27"/>
        <end position="46"/>
    </location>
</feature>
<evidence type="ECO:0000256" key="2">
    <source>
        <dbReference type="PROSITE-ProRule" id="PRU00335"/>
    </source>
</evidence>
<dbReference type="RefSeq" id="WP_116226162.1">
    <property type="nucleotide sequence ID" value="NZ_AP018437.1"/>
</dbReference>
<dbReference type="PROSITE" id="PS50977">
    <property type="entry name" value="HTH_TETR_2"/>
    <property type="match status" value="1"/>
</dbReference>
<evidence type="ECO:0000256" key="1">
    <source>
        <dbReference type="ARBA" id="ARBA00023125"/>
    </source>
</evidence>
<feature type="domain" description="HTH tetR-type" evidence="3">
    <location>
        <begin position="4"/>
        <end position="64"/>
    </location>
</feature>
<dbReference type="InterPro" id="IPR050624">
    <property type="entry name" value="HTH-type_Tx_Regulator"/>
</dbReference>
<evidence type="ECO:0000313" key="4">
    <source>
        <dbReference type="EMBL" id="REG05504.1"/>
    </source>
</evidence>
<accession>A0A347ZWT0</accession>
<sequence>MRGENTRQDIIEAACELFIQNGFHATTTRQIAEKINLVPGALYNHFSSKISVFEAVLEEYHPWYKIPDALRNAKGNNMPEYIRNASSLLLEMWDEKPELMRLHLIDMLEFNGKHLPALFEKTFTKVAETVEIVQSEEPGLKEANLNLLYRAINGLFFGYIMSDKATTDADSPFSEGGFDYFADAYLQGLFAQRDAEPGEDKPGKK</sequence>
<dbReference type="InterPro" id="IPR001647">
    <property type="entry name" value="HTH_TetR"/>
</dbReference>
<dbReference type="AlphaFoldDB" id="A0A347ZWT0"/>
<comment type="caution">
    <text evidence="4">The sequence shown here is derived from an EMBL/GenBank/DDBJ whole genome shotgun (WGS) entry which is preliminary data.</text>
</comment>